<feature type="transmembrane region" description="Helical" evidence="6">
    <location>
        <begin position="192"/>
        <end position="210"/>
    </location>
</feature>
<feature type="transmembrane region" description="Helical" evidence="6">
    <location>
        <begin position="7"/>
        <end position="30"/>
    </location>
</feature>
<evidence type="ECO:0000256" key="5">
    <source>
        <dbReference type="ARBA" id="ARBA00023136"/>
    </source>
</evidence>
<dbReference type="PANTHER" id="PTHR47089:SF1">
    <property type="entry name" value="GUANOSINE ABC TRANSPORTER PERMEASE PROTEIN NUPP"/>
    <property type="match status" value="1"/>
</dbReference>
<feature type="transmembrane region" description="Helical" evidence="6">
    <location>
        <begin position="266"/>
        <end position="283"/>
    </location>
</feature>
<feature type="transmembrane region" description="Helical" evidence="6">
    <location>
        <begin position="318"/>
        <end position="337"/>
    </location>
</feature>
<dbReference type="AlphaFoldDB" id="A0A6J6C4C7"/>
<evidence type="ECO:0000256" key="2">
    <source>
        <dbReference type="ARBA" id="ARBA00022475"/>
    </source>
</evidence>
<dbReference type="InterPro" id="IPR001851">
    <property type="entry name" value="ABC_transp_permease"/>
</dbReference>
<feature type="transmembrane region" description="Helical" evidence="6">
    <location>
        <begin position="239"/>
        <end position="260"/>
    </location>
</feature>
<comment type="subcellular location">
    <subcellularLocation>
        <location evidence="1">Cell membrane</location>
        <topology evidence="1">Multi-pass membrane protein</topology>
    </subcellularLocation>
</comment>
<gene>
    <name evidence="7" type="ORF">UFOPK1438_00772</name>
    <name evidence="8" type="ORF">UFOPK4035_00273</name>
</gene>
<reference evidence="7" key="1">
    <citation type="submission" date="2020-05" db="EMBL/GenBank/DDBJ databases">
        <authorList>
            <person name="Chiriac C."/>
            <person name="Salcher M."/>
            <person name="Ghai R."/>
            <person name="Kavagutti S V."/>
        </authorList>
    </citation>
    <scope>NUCLEOTIDE SEQUENCE</scope>
</reference>
<accession>A0A6J6C4C7</accession>
<evidence type="ECO:0000256" key="3">
    <source>
        <dbReference type="ARBA" id="ARBA00022692"/>
    </source>
</evidence>
<dbReference type="EMBL" id="CAFBOX010000027">
    <property type="protein sequence ID" value="CAB4992517.1"/>
    <property type="molecule type" value="Genomic_DNA"/>
</dbReference>
<feature type="transmembrane region" description="Helical" evidence="6">
    <location>
        <begin position="89"/>
        <end position="106"/>
    </location>
</feature>
<dbReference type="GO" id="GO:0005886">
    <property type="term" value="C:plasma membrane"/>
    <property type="evidence" value="ECO:0007669"/>
    <property type="project" value="UniProtKB-SubCell"/>
</dbReference>
<feature type="transmembrane region" description="Helical" evidence="6">
    <location>
        <begin position="112"/>
        <end position="131"/>
    </location>
</feature>
<evidence type="ECO:0000256" key="1">
    <source>
        <dbReference type="ARBA" id="ARBA00004651"/>
    </source>
</evidence>
<dbReference type="Pfam" id="PF02653">
    <property type="entry name" value="BPD_transp_2"/>
    <property type="match status" value="1"/>
</dbReference>
<sequence>MKLSKVFWGIVAPLAAIATSLLLVSGILLLKGNPPYETLKTMIDYGFTPRNIVAELNIASSYYIAGVAAAIGFKMLLFNIGIDGQYRMAVFFAAVVGGAVTLPPILHVTLIIIVGAVVGGLWGSIAGYLKVKRGISEVISNIMLNVIAGGLVAFLLQPGRLGEQADGSNNLNTPILATSGWMPTIKFLDGEIHSFLIVSVFIGIGYWVLLNKSVFGFNLRSTGMSFRAARAGGVNAPRMIFVTMALSGAIAGLTGMGTLLSETHSYSISFPSGYALTGLALALLGRNHPVGIAFAAFFWAFLDRSAGVLDLNGVPREIITIMQGTIVLSIVVAYELIKRINQKQEQRLVGNAGIEQISVPKAESEKNA</sequence>
<dbReference type="GO" id="GO:0022857">
    <property type="term" value="F:transmembrane transporter activity"/>
    <property type="evidence" value="ECO:0007669"/>
    <property type="project" value="InterPro"/>
</dbReference>
<name>A0A6J6C4C7_9ZZZZ</name>
<evidence type="ECO:0000313" key="7">
    <source>
        <dbReference type="EMBL" id="CAB4546221.1"/>
    </source>
</evidence>
<feature type="transmembrane region" description="Helical" evidence="6">
    <location>
        <begin position="290"/>
        <end position="306"/>
    </location>
</feature>
<dbReference type="EMBL" id="CAEZSM010000096">
    <property type="protein sequence ID" value="CAB4546221.1"/>
    <property type="molecule type" value="Genomic_DNA"/>
</dbReference>
<feature type="transmembrane region" description="Helical" evidence="6">
    <location>
        <begin position="138"/>
        <end position="156"/>
    </location>
</feature>
<keyword evidence="4 6" id="KW-1133">Transmembrane helix</keyword>
<feature type="transmembrane region" description="Helical" evidence="6">
    <location>
        <begin position="62"/>
        <end position="82"/>
    </location>
</feature>
<dbReference type="CDD" id="cd06580">
    <property type="entry name" value="TM_PBP1_transp_TpRbsC_like"/>
    <property type="match status" value="1"/>
</dbReference>
<protein>
    <submittedName>
        <fullName evidence="7">Unannotated protein</fullName>
    </submittedName>
</protein>
<evidence type="ECO:0000256" key="6">
    <source>
        <dbReference type="SAM" id="Phobius"/>
    </source>
</evidence>
<dbReference type="PANTHER" id="PTHR47089">
    <property type="entry name" value="ABC TRANSPORTER, PERMEASE PROTEIN"/>
    <property type="match status" value="1"/>
</dbReference>
<keyword evidence="5 6" id="KW-0472">Membrane</keyword>
<evidence type="ECO:0000256" key="4">
    <source>
        <dbReference type="ARBA" id="ARBA00022989"/>
    </source>
</evidence>
<organism evidence="7">
    <name type="scientific">freshwater metagenome</name>
    <dbReference type="NCBI Taxonomy" id="449393"/>
    <lineage>
        <taxon>unclassified sequences</taxon>
        <taxon>metagenomes</taxon>
        <taxon>ecological metagenomes</taxon>
    </lineage>
</organism>
<evidence type="ECO:0000313" key="8">
    <source>
        <dbReference type="EMBL" id="CAB4992517.1"/>
    </source>
</evidence>
<proteinExistence type="predicted"/>
<keyword evidence="2" id="KW-1003">Cell membrane</keyword>
<keyword evidence="3 6" id="KW-0812">Transmembrane</keyword>